<keyword evidence="4" id="KW-1185">Reference proteome</keyword>
<keyword evidence="2" id="KW-1133">Transmembrane helix</keyword>
<accession>A0A5B9QJ07</accession>
<feature type="transmembrane region" description="Helical" evidence="2">
    <location>
        <begin position="353"/>
        <end position="375"/>
    </location>
</feature>
<reference evidence="3 4" key="1">
    <citation type="submission" date="2019-08" db="EMBL/GenBank/DDBJ databases">
        <title>Deep-cultivation of Planctomycetes and their phenomic and genomic characterization uncovers novel biology.</title>
        <authorList>
            <person name="Wiegand S."/>
            <person name="Jogler M."/>
            <person name="Boedeker C."/>
            <person name="Pinto D."/>
            <person name="Vollmers J."/>
            <person name="Rivas-Marin E."/>
            <person name="Kohn T."/>
            <person name="Peeters S.H."/>
            <person name="Heuer A."/>
            <person name="Rast P."/>
            <person name="Oberbeckmann S."/>
            <person name="Bunk B."/>
            <person name="Jeske O."/>
            <person name="Meyerdierks A."/>
            <person name="Storesund J.E."/>
            <person name="Kallscheuer N."/>
            <person name="Luecker S."/>
            <person name="Lage O.M."/>
            <person name="Pohl T."/>
            <person name="Merkel B.J."/>
            <person name="Hornburger P."/>
            <person name="Mueller R.-W."/>
            <person name="Bruemmer F."/>
            <person name="Labrenz M."/>
            <person name="Spormann A.M."/>
            <person name="Op den Camp H."/>
            <person name="Overmann J."/>
            <person name="Amann R."/>
            <person name="Jetten M.S.M."/>
            <person name="Mascher T."/>
            <person name="Medema M.H."/>
            <person name="Devos D.P."/>
            <person name="Kaster A.-K."/>
            <person name="Ovreas L."/>
            <person name="Rohde M."/>
            <person name="Galperin M.Y."/>
            <person name="Jogler C."/>
        </authorList>
    </citation>
    <scope>NUCLEOTIDE SEQUENCE [LARGE SCALE GENOMIC DNA]</scope>
    <source>
        <strain evidence="3 4">UC8</strain>
    </source>
</reference>
<dbReference type="EMBL" id="CP042914">
    <property type="protein sequence ID" value="QEG39018.1"/>
    <property type="molecule type" value="Genomic_DNA"/>
</dbReference>
<evidence type="ECO:0000313" key="3">
    <source>
        <dbReference type="EMBL" id="QEG39018.1"/>
    </source>
</evidence>
<protein>
    <recommendedName>
        <fullName evidence="5">DUF4013 domain-containing protein</fullName>
    </recommendedName>
</protein>
<feature type="transmembrane region" description="Helical" evidence="2">
    <location>
        <begin position="135"/>
        <end position="156"/>
    </location>
</feature>
<feature type="transmembrane region" description="Helical" evidence="2">
    <location>
        <begin position="277"/>
        <end position="301"/>
    </location>
</feature>
<evidence type="ECO:0000256" key="2">
    <source>
        <dbReference type="SAM" id="Phobius"/>
    </source>
</evidence>
<evidence type="ECO:0008006" key="5">
    <source>
        <dbReference type="Google" id="ProtNLM"/>
    </source>
</evidence>
<name>A0A5B9QJ07_9BACT</name>
<dbReference type="RefSeq" id="WP_238388941.1">
    <property type="nucleotide sequence ID" value="NZ_CP042914.1"/>
</dbReference>
<dbReference type="AlphaFoldDB" id="A0A5B9QJ07"/>
<gene>
    <name evidence="3" type="ORF">UC8_09790</name>
</gene>
<feature type="transmembrane region" description="Helical" evidence="2">
    <location>
        <begin position="322"/>
        <end position="341"/>
    </location>
</feature>
<feature type="region of interest" description="Disordered" evidence="1">
    <location>
        <begin position="1"/>
        <end position="24"/>
    </location>
</feature>
<keyword evidence="2" id="KW-0472">Membrane</keyword>
<dbReference type="KEGG" id="rul:UC8_09790"/>
<keyword evidence="2" id="KW-0812">Transmembrane</keyword>
<proteinExistence type="predicted"/>
<feature type="transmembrane region" description="Helical" evidence="2">
    <location>
        <begin position="396"/>
        <end position="417"/>
    </location>
</feature>
<organism evidence="3 4">
    <name type="scientific">Roseimaritima ulvae</name>
    <dbReference type="NCBI Taxonomy" id="980254"/>
    <lineage>
        <taxon>Bacteria</taxon>
        <taxon>Pseudomonadati</taxon>
        <taxon>Planctomycetota</taxon>
        <taxon>Planctomycetia</taxon>
        <taxon>Pirellulales</taxon>
        <taxon>Pirellulaceae</taxon>
        <taxon>Roseimaritima</taxon>
    </lineage>
</organism>
<feature type="transmembrane region" description="Helical" evidence="2">
    <location>
        <begin position="176"/>
        <end position="196"/>
    </location>
</feature>
<feature type="transmembrane region" description="Helical" evidence="2">
    <location>
        <begin position="241"/>
        <end position="265"/>
    </location>
</feature>
<dbReference type="InterPro" id="IPR025098">
    <property type="entry name" value="DUF4013"/>
</dbReference>
<evidence type="ECO:0000256" key="1">
    <source>
        <dbReference type="SAM" id="MobiDB-lite"/>
    </source>
</evidence>
<dbReference type="Pfam" id="PF13197">
    <property type="entry name" value="DUF4013"/>
    <property type="match status" value="1"/>
</dbReference>
<dbReference type="Proteomes" id="UP000325286">
    <property type="component" value="Chromosome"/>
</dbReference>
<feature type="transmembrane region" description="Helical" evidence="2">
    <location>
        <begin position="89"/>
        <end position="114"/>
    </location>
</feature>
<evidence type="ECO:0000313" key="4">
    <source>
        <dbReference type="Proteomes" id="UP000325286"/>
    </source>
</evidence>
<sequence>MNTPESEPILARLSRDDGHSGEAPIAAKLAAPPRDEQPATAAAAPPASQAPASPLVAARLVQAAPRPPAGRLRRSISLLAGTALGLFRFASLTVLLALIAAVPALQLLAFGYMLEVVGRLSRGGPLRDCLPWSQYATRLGLALLAVGVVSLPVHLLTHWSQVSRLVDPASQASEPLRLLGIAAAIVAAIYLAWAWARGGKLRHYLWPAPLQFVRRAWRPSTWVAARNDLWNLFVSLEVPRLFWLGLRGVMGTLAWITIPALLLIVANREGRGGGAGLLAVLAFLSMGVVLMYLPLLQSHFAAENRLSAMFQLGAVRQAFRKAPWALTISMLLVYGLAIPLYLLKIETLPREATWLPCLLFVAMMLPARIASGLAMRRARRLEPPRGFWKATARWSARLLMPAIVGSYLLAVFLSQYLDVHGLQTWFHQHAVLVPVPFTGT</sequence>